<evidence type="ECO:0000256" key="1">
    <source>
        <dbReference type="ARBA" id="ARBA00001946"/>
    </source>
</evidence>
<sequence length="219" mass="23799">MNRSPRSNQLRGLYVITDSRLLHCDELLLQGVAAAISGGARLVQYRDKSTDQQKRLRQSRALLQLCREQQVPLLINDDIALAAEMGANGVHLGQDDLSLAEARALLGEQAIIGLSCYNQLHLAEQAQEAGADYVAFGRFFSSHTKPQALSADRALLDQARKKIQLPMVAIGGITPQNGGALLTAGADMLAVVHGVFAQPDIQTAAQNYRQIFQNNEREG</sequence>
<dbReference type="InterPro" id="IPR036206">
    <property type="entry name" value="ThiamineP_synth_sf"/>
</dbReference>
<dbReference type="GO" id="GO:0009228">
    <property type="term" value="P:thiamine biosynthetic process"/>
    <property type="evidence" value="ECO:0007669"/>
    <property type="project" value="UniProtKB-KW"/>
</dbReference>
<evidence type="ECO:0000256" key="6">
    <source>
        <dbReference type="ARBA" id="ARBA00022842"/>
    </source>
</evidence>
<evidence type="ECO:0000313" key="12">
    <source>
        <dbReference type="EMBL" id="VAW90144.1"/>
    </source>
</evidence>
<dbReference type="UniPathway" id="UPA00060">
    <property type="reaction ID" value="UER00141"/>
</dbReference>
<name>A0A3B1A8S4_9ZZZZ</name>
<evidence type="ECO:0000259" key="11">
    <source>
        <dbReference type="Pfam" id="PF02581"/>
    </source>
</evidence>
<proteinExistence type="inferred from homology"/>
<dbReference type="HAMAP" id="MF_00097">
    <property type="entry name" value="TMP_synthase"/>
    <property type="match status" value="1"/>
</dbReference>
<comment type="catalytic activity">
    <reaction evidence="8">
        <text>4-methyl-5-(2-phosphooxyethyl)-thiazole + 4-amino-2-methyl-5-(diphosphooxymethyl)pyrimidine + H(+) = thiamine phosphate + diphosphate</text>
        <dbReference type="Rhea" id="RHEA:22328"/>
        <dbReference type="ChEBI" id="CHEBI:15378"/>
        <dbReference type="ChEBI" id="CHEBI:33019"/>
        <dbReference type="ChEBI" id="CHEBI:37575"/>
        <dbReference type="ChEBI" id="CHEBI:57841"/>
        <dbReference type="ChEBI" id="CHEBI:58296"/>
        <dbReference type="EC" id="2.5.1.3"/>
    </reaction>
</comment>
<evidence type="ECO:0000256" key="8">
    <source>
        <dbReference type="ARBA" id="ARBA00047334"/>
    </source>
</evidence>
<dbReference type="GO" id="GO:0004789">
    <property type="term" value="F:thiamine-phosphate diphosphorylase activity"/>
    <property type="evidence" value="ECO:0007669"/>
    <property type="project" value="UniProtKB-EC"/>
</dbReference>
<dbReference type="PANTHER" id="PTHR20857:SF15">
    <property type="entry name" value="THIAMINE-PHOSPHATE SYNTHASE"/>
    <property type="match status" value="1"/>
</dbReference>
<comment type="catalytic activity">
    <reaction evidence="10">
        <text>2-[(2R,5Z)-2-carboxy-4-methylthiazol-5(2H)-ylidene]ethyl phosphate + 4-amino-2-methyl-5-(diphosphooxymethyl)pyrimidine + 2 H(+) = thiamine phosphate + CO2 + diphosphate</text>
        <dbReference type="Rhea" id="RHEA:47844"/>
        <dbReference type="ChEBI" id="CHEBI:15378"/>
        <dbReference type="ChEBI" id="CHEBI:16526"/>
        <dbReference type="ChEBI" id="CHEBI:33019"/>
        <dbReference type="ChEBI" id="CHEBI:37575"/>
        <dbReference type="ChEBI" id="CHEBI:57841"/>
        <dbReference type="ChEBI" id="CHEBI:62899"/>
        <dbReference type="EC" id="2.5.1.3"/>
    </reaction>
</comment>
<reference evidence="12" key="1">
    <citation type="submission" date="2018-06" db="EMBL/GenBank/DDBJ databases">
        <authorList>
            <person name="Zhirakovskaya E."/>
        </authorList>
    </citation>
    <scope>NUCLEOTIDE SEQUENCE</scope>
</reference>
<dbReference type="Pfam" id="PF02581">
    <property type="entry name" value="TMP-TENI"/>
    <property type="match status" value="1"/>
</dbReference>
<dbReference type="AlphaFoldDB" id="A0A3B1A8S4"/>
<gene>
    <name evidence="12" type="ORF">MNBD_GAMMA18-858</name>
</gene>
<protein>
    <recommendedName>
        <fullName evidence="3">thiamine phosphate synthase</fullName>
        <ecNumber evidence="3">2.5.1.3</ecNumber>
    </recommendedName>
</protein>
<dbReference type="GO" id="GO:0005737">
    <property type="term" value="C:cytoplasm"/>
    <property type="evidence" value="ECO:0007669"/>
    <property type="project" value="TreeGrafter"/>
</dbReference>
<dbReference type="CDD" id="cd00564">
    <property type="entry name" value="TMP_TenI"/>
    <property type="match status" value="1"/>
</dbReference>
<dbReference type="InterPro" id="IPR034291">
    <property type="entry name" value="TMP_synthase"/>
</dbReference>
<keyword evidence="7" id="KW-0784">Thiamine biosynthesis</keyword>
<keyword evidence="6" id="KW-0460">Magnesium</keyword>
<evidence type="ECO:0000256" key="7">
    <source>
        <dbReference type="ARBA" id="ARBA00022977"/>
    </source>
</evidence>
<dbReference type="GO" id="GO:0009229">
    <property type="term" value="P:thiamine diphosphate biosynthetic process"/>
    <property type="evidence" value="ECO:0007669"/>
    <property type="project" value="UniProtKB-UniPathway"/>
</dbReference>
<evidence type="ECO:0000256" key="4">
    <source>
        <dbReference type="ARBA" id="ARBA00022679"/>
    </source>
</evidence>
<feature type="domain" description="Thiamine phosphate synthase/TenI" evidence="11">
    <location>
        <begin position="13"/>
        <end position="195"/>
    </location>
</feature>
<dbReference type="EC" id="2.5.1.3" evidence="3"/>
<comment type="cofactor">
    <cofactor evidence="1">
        <name>Mg(2+)</name>
        <dbReference type="ChEBI" id="CHEBI:18420"/>
    </cofactor>
</comment>
<comment type="pathway">
    <text evidence="2">Cofactor biosynthesis; thiamine diphosphate biosynthesis; thiamine phosphate from 4-amino-2-methyl-5-diphosphomethylpyrimidine and 4-methyl-5-(2-phosphoethyl)-thiazole: step 1/1.</text>
</comment>
<evidence type="ECO:0000256" key="10">
    <source>
        <dbReference type="ARBA" id="ARBA00047883"/>
    </source>
</evidence>
<dbReference type="SUPFAM" id="SSF51391">
    <property type="entry name" value="Thiamin phosphate synthase"/>
    <property type="match status" value="1"/>
</dbReference>
<evidence type="ECO:0000256" key="3">
    <source>
        <dbReference type="ARBA" id="ARBA00012830"/>
    </source>
</evidence>
<organism evidence="12">
    <name type="scientific">hydrothermal vent metagenome</name>
    <dbReference type="NCBI Taxonomy" id="652676"/>
    <lineage>
        <taxon>unclassified sequences</taxon>
        <taxon>metagenomes</taxon>
        <taxon>ecological metagenomes</taxon>
    </lineage>
</organism>
<dbReference type="PANTHER" id="PTHR20857">
    <property type="entry name" value="THIAMINE-PHOSPHATE PYROPHOSPHORYLASE"/>
    <property type="match status" value="1"/>
</dbReference>
<dbReference type="NCBIfam" id="TIGR00693">
    <property type="entry name" value="thiE"/>
    <property type="match status" value="1"/>
</dbReference>
<accession>A0A3B1A8S4</accession>
<dbReference type="InterPro" id="IPR013785">
    <property type="entry name" value="Aldolase_TIM"/>
</dbReference>
<comment type="catalytic activity">
    <reaction evidence="9">
        <text>2-(2-carboxy-4-methylthiazol-5-yl)ethyl phosphate + 4-amino-2-methyl-5-(diphosphooxymethyl)pyrimidine + 2 H(+) = thiamine phosphate + CO2 + diphosphate</text>
        <dbReference type="Rhea" id="RHEA:47848"/>
        <dbReference type="ChEBI" id="CHEBI:15378"/>
        <dbReference type="ChEBI" id="CHEBI:16526"/>
        <dbReference type="ChEBI" id="CHEBI:33019"/>
        <dbReference type="ChEBI" id="CHEBI:37575"/>
        <dbReference type="ChEBI" id="CHEBI:57841"/>
        <dbReference type="ChEBI" id="CHEBI:62890"/>
        <dbReference type="EC" id="2.5.1.3"/>
    </reaction>
</comment>
<dbReference type="InterPro" id="IPR022998">
    <property type="entry name" value="ThiamineP_synth_TenI"/>
</dbReference>
<dbReference type="EMBL" id="UOFP01000309">
    <property type="protein sequence ID" value="VAW90144.1"/>
    <property type="molecule type" value="Genomic_DNA"/>
</dbReference>
<evidence type="ECO:0000256" key="9">
    <source>
        <dbReference type="ARBA" id="ARBA00047851"/>
    </source>
</evidence>
<dbReference type="Gene3D" id="3.20.20.70">
    <property type="entry name" value="Aldolase class I"/>
    <property type="match status" value="1"/>
</dbReference>
<keyword evidence="4 12" id="KW-0808">Transferase</keyword>
<evidence type="ECO:0000256" key="2">
    <source>
        <dbReference type="ARBA" id="ARBA00005165"/>
    </source>
</evidence>
<dbReference type="GO" id="GO:0046872">
    <property type="term" value="F:metal ion binding"/>
    <property type="evidence" value="ECO:0007669"/>
    <property type="project" value="UniProtKB-KW"/>
</dbReference>
<evidence type="ECO:0000256" key="5">
    <source>
        <dbReference type="ARBA" id="ARBA00022723"/>
    </source>
</evidence>
<keyword evidence="5" id="KW-0479">Metal-binding</keyword>